<protein>
    <recommendedName>
        <fullName evidence="4">RDD family protein</fullName>
    </recommendedName>
</protein>
<evidence type="ECO:0000313" key="3">
    <source>
        <dbReference type="Proteomes" id="UP001303601"/>
    </source>
</evidence>
<feature type="transmembrane region" description="Helical" evidence="1">
    <location>
        <begin position="64"/>
        <end position="88"/>
    </location>
</feature>
<dbReference type="GeneID" id="94493330"/>
<keyword evidence="1" id="KW-1133">Transmembrane helix</keyword>
<keyword evidence="3" id="KW-1185">Reference proteome</keyword>
<organism evidence="2 3">
    <name type="scientific">Metamycoplasma equirhinis</name>
    <dbReference type="NCBI Taxonomy" id="92402"/>
    <lineage>
        <taxon>Bacteria</taxon>
        <taxon>Bacillati</taxon>
        <taxon>Mycoplasmatota</taxon>
        <taxon>Mycoplasmoidales</taxon>
        <taxon>Metamycoplasmataceae</taxon>
        <taxon>Metamycoplasma</taxon>
    </lineage>
</organism>
<reference evidence="2" key="1">
    <citation type="submission" date="2023-11" db="EMBL/GenBank/DDBJ databases">
        <title>Completed genome sequence of Mycoplasma equirhinis type strain M432/72.</title>
        <authorList>
            <person name="Spergser J."/>
        </authorList>
    </citation>
    <scope>NUCLEOTIDE SEQUENCE [LARGE SCALE GENOMIC DNA]</scope>
    <source>
        <strain evidence="2">M432/72</strain>
    </source>
</reference>
<dbReference type="Proteomes" id="UP001303601">
    <property type="component" value="Chromosome"/>
</dbReference>
<keyword evidence="1" id="KW-0812">Transmembrane</keyword>
<proteinExistence type="predicted"/>
<keyword evidence="1" id="KW-0472">Membrane</keyword>
<name>A0ABZ0PB48_9BACT</name>
<accession>A0ABZ0PB48</accession>
<feature type="transmembrane region" description="Helical" evidence="1">
    <location>
        <begin position="6"/>
        <end position="29"/>
    </location>
</feature>
<gene>
    <name evidence="2" type="ORF">R9B83_00425</name>
</gene>
<evidence type="ECO:0008006" key="4">
    <source>
        <dbReference type="Google" id="ProtNLM"/>
    </source>
</evidence>
<evidence type="ECO:0000313" key="2">
    <source>
        <dbReference type="EMBL" id="WPB54031.1"/>
    </source>
</evidence>
<dbReference type="EMBL" id="CP137845">
    <property type="protein sequence ID" value="WPB54031.1"/>
    <property type="molecule type" value="Genomic_DNA"/>
</dbReference>
<evidence type="ECO:0000256" key="1">
    <source>
        <dbReference type="SAM" id="Phobius"/>
    </source>
</evidence>
<dbReference type="RefSeq" id="WP_140031416.1">
    <property type="nucleotide sequence ID" value="NZ_CP137845.1"/>
</dbReference>
<feature type="transmembrane region" description="Helical" evidence="1">
    <location>
        <begin position="100"/>
        <end position="122"/>
    </location>
</feature>
<sequence>MTNNDILGLLVCTYINFLTIIFIILILIFPHYKQKYANETLFAINERKIKFPKNVIKILDDRKLVYIGLSILIFDLLISIIFTTLALQNVIITNNIIGKYSFITTAISAIGNLAYAISWVFYDKGKEILSLIKDNQNEATIDYIVHISNKSSYANNLNIINDFKSNKNRLIKTIIKSKIIKQEFAYQDLIVKFSKLHGKKRLLEIECFCLDSAIDPFEINNLKLNNIQVSYLRELLIKDLNIKEIQ</sequence>